<feature type="transmembrane region" description="Helical" evidence="10">
    <location>
        <begin position="333"/>
        <end position="349"/>
    </location>
</feature>
<feature type="transmembrane region" description="Helical" evidence="10">
    <location>
        <begin position="282"/>
        <end position="300"/>
    </location>
</feature>
<proteinExistence type="predicted"/>
<evidence type="ECO:0008006" key="13">
    <source>
        <dbReference type="Google" id="ProtNLM"/>
    </source>
</evidence>
<dbReference type="PANTHER" id="PTHR12468">
    <property type="entry name" value="GPI MANNOSYLTRANSFERASE 2"/>
    <property type="match status" value="1"/>
</dbReference>
<keyword evidence="8 10" id="KW-1133">Transmembrane helix</keyword>
<protein>
    <recommendedName>
        <fullName evidence="13">Glycosyltransferase RgtA/B/C/D-like domain-containing protein</fullName>
    </recommendedName>
</protein>
<feature type="transmembrane region" description="Helical" evidence="10">
    <location>
        <begin position="21"/>
        <end position="45"/>
    </location>
</feature>
<evidence type="ECO:0000256" key="4">
    <source>
        <dbReference type="ARBA" id="ARBA00022676"/>
    </source>
</evidence>
<keyword evidence="4" id="KW-0328">Glycosyltransferase</keyword>
<keyword evidence="5" id="KW-0808">Transferase</keyword>
<dbReference type="RefSeq" id="WP_187814862.1">
    <property type="nucleotide sequence ID" value="NZ_JACTVJ010000007.1"/>
</dbReference>
<evidence type="ECO:0000256" key="5">
    <source>
        <dbReference type="ARBA" id="ARBA00022679"/>
    </source>
</evidence>
<evidence type="ECO:0000313" key="12">
    <source>
        <dbReference type="Proteomes" id="UP000642284"/>
    </source>
</evidence>
<keyword evidence="9 10" id="KW-0472">Membrane</keyword>
<keyword evidence="12" id="KW-1185">Reference proteome</keyword>
<feature type="transmembrane region" description="Helical" evidence="10">
    <location>
        <begin position="138"/>
        <end position="159"/>
    </location>
</feature>
<evidence type="ECO:0000256" key="7">
    <source>
        <dbReference type="ARBA" id="ARBA00022824"/>
    </source>
</evidence>
<keyword evidence="6 10" id="KW-0812">Transmembrane</keyword>
<dbReference type="EMBL" id="JACTVJ010000007">
    <property type="protein sequence ID" value="MBC9714430.1"/>
    <property type="molecule type" value="Genomic_DNA"/>
</dbReference>
<reference evidence="11 12" key="1">
    <citation type="submission" date="2020-08" db="EMBL/GenBank/DDBJ databases">
        <title>Genemic of Streptomyces polyaspartic.</title>
        <authorList>
            <person name="Liu W."/>
        </authorList>
    </citation>
    <scope>NUCLEOTIDE SEQUENCE [LARGE SCALE GENOMIC DNA]</scope>
    <source>
        <strain evidence="11 12">TRM66268-LWL</strain>
    </source>
</reference>
<feature type="transmembrane region" description="Helical" evidence="10">
    <location>
        <begin position="219"/>
        <end position="238"/>
    </location>
</feature>
<feature type="transmembrane region" description="Helical" evidence="10">
    <location>
        <begin position="100"/>
        <end position="126"/>
    </location>
</feature>
<gene>
    <name evidence="11" type="ORF">H9Y04_17870</name>
</gene>
<dbReference type="InterPro" id="IPR007315">
    <property type="entry name" value="PIG-V/Gpi18"/>
</dbReference>
<keyword evidence="3" id="KW-0337">GPI-anchor biosynthesis</keyword>
<dbReference type="PANTHER" id="PTHR12468:SF2">
    <property type="entry name" value="GPI MANNOSYLTRANSFERASE 2"/>
    <property type="match status" value="1"/>
</dbReference>
<evidence type="ECO:0000313" key="11">
    <source>
        <dbReference type="EMBL" id="MBC9714430.1"/>
    </source>
</evidence>
<feature type="transmembrane region" description="Helical" evidence="10">
    <location>
        <begin position="356"/>
        <end position="376"/>
    </location>
</feature>
<feature type="transmembrane region" description="Helical" evidence="10">
    <location>
        <begin position="179"/>
        <end position="212"/>
    </location>
</feature>
<sequence length="383" mass="39730">MALADIAPRLRTGGLAVAREPAVAVLAYLAARAAGAIALAGWALAGGRPLLSPFTQVGDARWYLAIARHGYAADVAAYPNPKEPMAFFPLYPWLVRTADLVLPFDTAACALLLSWSAALLTALGLFRLGTLLHGPRTGVLLAVLWGVLPHAVVESMAYTESLFTACAVWSLYAVLRGQWVAAAALAVAAGLTRPTGIAVVAAVCVAALAALLHRRRPYAPLLAALFIAPLGWAGYVLWSGRAFGGGLTGYFAIQGSWGSHYDFGAGSLHLVADQLAAGRPEIALALVTAGAALVALIVVGVRQRQPLPLLVFSTVLVAIVLGGDGYFHSRPRFLLPAFGLLLPLAVLLSRLRTRTAAAVLAAAAVLSALCGVYLVAHTGTAVL</sequence>
<evidence type="ECO:0000256" key="10">
    <source>
        <dbReference type="SAM" id="Phobius"/>
    </source>
</evidence>
<accession>A0ABR7SI98</accession>
<evidence type="ECO:0000256" key="1">
    <source>
        <dbReference type="ARBA" id="ARBA00004477"/>
    </source>
</evidence>
<evidence type="ECO:0000256" key="2">
    <source>
        <dbReference type="ARBA" id="ARBA00004687"/>
    </source>
</evidence>
<comment type="subcellular location">
    <subcellularLocation>
        <location evidence="1">Endoplasmic reticulum membrane</location>
        <topology evidence="1">Multi-pass membrane protein</topology>
    </subcellularLocation>
</comment>
<keyword evidence="7" id="KW-0256">Endoplasmic reticulum</keyword>
<comment type="caution">
    <text evidence="11">The sequence shown here is derived from an EMBL/GenBank/DDBJ whole genome shotgun (WGS) entry which is preliminary data.</text>
</comment>
<name>A0ABR7SI98_9ACTN</name>
<organism evidence="11 12">
    <name type="scientific">Streptomyces polyasparticus</name>
    <dbReference type="NCBI Taxonomy" id="2767826"/>
    <lineage>
        <taxon>Bacteria</taxon>
        <taxon>Bacillati</taxon>
        <taxon>Actinomycetota</taxon>
        <taxon>Actinomycetes</taxon>
        <taxon>Kitasatosporales</taxon>
        <taxon>Streptomycetaceae</taxon>
        <taxon>Streptomyces</taxon>
    </lineage>
</organism>
<evidence type="ECO:0000256" key="9">
    <source>
        <dbReference type="ARBA" id="ARBA00023136"/>
    </source>
</evidence>
<comment type="pathway">
    <text evidence="2">Glycolipid biosynthesis; glycosylphosphatidylinositol-anchor biosynthesis.</text>
</comment>
<evidence type="ECO:0000256" key="6">
    <source>
        <dbReference type="ARBA" id="ARBA00022692"/>
    </source>
</evidence>
<feature type="transmembrane region" description="Helical" evidence="10">
    <location>
        <begin position="307"/>
        <end position="327"/>
    </location>
</feature>
<evidence type="ECO:0000256" key="8">
    <source>
        <dbReference type="ARBA" id="ARBA00022989"/>
    </source>
</evidence>
<dbReference type="Proteomes" id="UP000642284">
    <property type="component" value="Unassembled WGS sequence"/>
</dbReference>
<evidence type="ECO:0000256" key="3">
    <source>
        <dbReference type="ARBA" id="ARBA00022502"/>
    </source>
</evidence>